<protein>
    <submittedName>
        <fullName evidence="1">Uncharacterized protein</fullName>
    </submittedName>
</protein>
<dbReference type="Proteomes" id="UP000660339">
    <property type="component" value="Unassembled WGS sequence"/>
</dbReference>
<accession>A0A8J3L7S6</accession>
<dbReference type="Pfam" id="PF01816">
    <property type="entry name" value="LRV"/>
    <property type="match status" value="1"/>
</dbReference>
<name>A0A8J3L7S6_9ACTN</name>
<proteinExistence type="predicted"/>
<evidence type="ECO:0000313" key="1">
    <source>
        <dbReference type="EMBL" id="GIG15968.1"/>
    </source>
</evidence>
<dbReference type="Gene3D" id="1.25.10.10">
    <property type="entry name" value="Leucine-rich Repeat Variant"/>
    <property type="match status" value="1"/>
</dbReference>
<sequence>MMPPLEPRVSGLSEVRNGSRIVSARGSIATVYERVVRTRAEWTAGYRRVLEARNHWTSAARFKALADDEIRPVRLYVARNPMAPAAALARLMADEDDSVVWNALLNPKSPADALVRLAAAEAREFGTRVFLLRHYIACHPNTPVPLQVKLLKSGVCACRPDCHAELYYARSS</sequence>
<dbReference type="InterPro" id="IPR004830">
    <property type="entry name" value="LRR_variant"/>
</dbReference>
<organism evidence="1 2">
    <name type="scientific">Catellatospora methionotrophica</name>
    <dbReference type="NCBI Taxonomy" id="121620"/>
    <lineage>
        <taxon>Bacteria</taxon>
        <taxon>Bacillati</taxon>
        <taxon>Actinomycetota</taxon>
        <taxon>Actinomycetes</taxon>
        <taxon>Micromonosporales</taxon>
        <taxon>Micromonosporaceae</taxon>
        <taxon>Catellatospora</taxon>
    </lineage>
</organism>
<dbReference type="EMBL" id="BONJ01000023">
    <property type="protein sequence ID" value="GIG15968.1"/>
    <property type="molecule type" value="Genomic_DNA"/>
</dbReference>
<evidence type="ECO:0000313" key="2">
    <source>
        <dbReference type="Proteomes" id="UP000660339"/>
    </source>
</evidence>
<keyword evidence="2" id="KW-1185">Reference proteome</keyword>
<comment type="caution">
    <text evidence="1">The sequence shown here is derived from an EMBL/GenBank/DDBJ whole genome shotgun (WGS) entry which is preliminary data.</text>
</comment>
<gene>
    <name evidence="1" type="ORF">Cme02nite_43000</name>
</gene>
<dbReference type="AlphaFoldDB" id="A0A8J3L7S6"/>
<dbReference type="InterPro" id="IPR011989">
    <property type="entry name" value="ARM-like"/>
</dbReference>
<reference evidence="1" key="1">
    <citation type="submission" date="2021-01" db="EMBL/GenBank/DDBJ databases">
        <title>Whole genome shotgun sequence of Catellatospora methionotrophica NBRC 14553.</title>
        <authorList>
            <person name="Komaki H."/>
            <person name="Tamura T."/>
        </authorList>
    </citation>
    <scope>NUCLEOTIDE SEQUENCE</scope>
    <source>
        <strain evidence="1">NBRC 14553</strain>
    </source>
</reference>